<organism evidence="11 12">
    <name type="scientific">Cloacibacillus porcorum</name>
    <dbReference type="NCBI Taxonomy" id="1197717"/>
    <lineage>
        <taxon>Bacteria</taxon>
        <taxon>Thermotogati</taxon>
        <taxon>Synergistota</taxon>
        <taxon>Synergistia</taxon>
        <taxon>Synergistales</taxon>
        <taxon>Synergistaceae</taxon>
        <taxon>Cloacibacillus</taxon>
    </lineage>
</organism>
<dbReference type="AlphaFoldDB" id="A0A1B2I4B5"/>
<dbReference type="PROSITE" id="PS51794">
    <property type="entry name" value="DAC"/>
    <property type="match status" value="1"/>
</dbReference>
<dbReference type="HAMAP" id="MF_01499">
    <property type="entry name" value="DacA"/>
    <property type="match status" value="1"/>
</dbReference>
<keyword evidence="2 10" id="KW-1003">Cell membrane</keyword>
<dbReference type="GeneID" id="83057521"/>
<evidence type="ECO:0000256" key="7">
    <source>
        <dbReference type="ARBA" id="ARBA00022840"/>
    </source>
</evidence>
<feature type="transmembrane region" description="Helical" evidence="10">
    <location>
        <begin position="12"/>
        <end position="29"/>
    </location>
</feature>
<evidence type="ECO:0000256" key="2">
    <source>
        <dbReference type="ARBA" id="ARBA00022475"/>
    </source>
</evidence>
<dbReference type="Proteomes" id="UP000093044">
    <property type="component" value="Chromosome"/>
</dbReference>
<evidence type="ECO:0000256" key="9">
    <source>
        <dbReference type="ARBA" id="ARBA00023136"/>
    </source>
</evidence>
<evidence type="ECO:0000256" key="10">
    <source>
        <dbReference type="HAMAP-Rule" id="MF_01499"/>
    </source>
</evidence>
<dbReference type="GO" id="GO:0005524">
    <property type="term" value="F:ATP binding"/>
    <property type="evidence" value="ECO:0007669"/>
    <property type="project" value="UniProtKB-UniRule"/>
</dbReference>
<feature type="transmembrane region" description="Helical" evidence="10">
    <location>
        <begin position="59"/>
        <end position="77"/>
    </location>
</feature>
<dbReference type="InterPro" id="IPR003390">
    <property type="entry name" value="DNA_integrity_scan_DisA_N"/>
</dbReference>
<dbReference type="STRING" id="1197717.BED41_06605"/>
<dbReference type="PANTHER" id="PTHR34185">
    <property type="entry name" value="DIADENYLATE CYCLASE"/>
    <property type="match status" value="1"/>
</dbReference>
<name>A0A1B2I4B5_9BACT</name>
<evidence type="ECO:0000256" key="8">
    <source>
        <dbReference type="ARBA" id="ARBA00022989"/>
    </source>
</evidence>
<dbReference type="GO" id="GO:0004016">
    <property type="term" value="F:adenylate cyclase activity"/>
    <property type="evidence" value="ECO:0007669"/>
    <property type="project" value="UniProtKB-UniRule"/>
</dbReference>
<keyword evidence="5 10" id="KW-0548">Nucleotidyltransferase</keyword>
<evidence type="ECO:0000256" key="4">
    <source>
        <dbReference type="ARBA" id="ARBA00022692"/>
    </source>
</evidence>
<dbReference type="InterPro" id="IPR050338">
    <property type="entry name" value="DisA"/>
</dbReference>
<evidence type="ECO:0000313" key="11">
    <source>
        <dbReference type="EMBL" id="ANZ44787.1"/>
    </source>
</evidence>
<dbReference type="SUPFAM" id="SSF143597">
    <property type="entry name" value="YojJ-like"/>
    <property type="match status" value="1"/>
</dbReference>
<dbReference type="PANTHER" id="PTHR34185:SF1">
    <property type="entry name" value="DIADENYLATE CYCLASE"/>
    <property type="match status" value="1"/>
</dbReference>
<keyword evidence="6 10" id="KW-0547">Nucleotide-binding</keyword>
<dbReference type="KEGG" id="cpor:BED41_06605"/>
<dbReference type="Gene3D" id="3.40.1700.10">
    <property type="entry name" value="DNA integrity scanning protein, DisA, N-terminal domain"/>
    <property type="match status" value="1"/>
</dbReference>
<evidence type="ECO:0000256" key="3">
    <source>
        <dbReference type="ARBA" id="ARBA00022679"/>
    </source>
</evidence>
<reference evidence="11" key="1">
    <citation type="submission" date="2016-08" db="EMBL/GenBank/DDBJ databases">
        <title>Complete genome of Cloacibacillus porcorum.</title>
        <authorList>
            <person name="Looft T."/>
            <person name="Bayles D.O."/>
            <person name="Alt D.P."/>
        </authorList>
    </citation>
    <scope>NUCLEOTIDE SEQUENCE [LARGE SCALE GENOMIC DNA]</scope>
    <source>
        <strain evidence="11">CL-84</strain>
    </source>
</reference>
<dbReference type="EC" id="2.7.7.85" evidence="10"/>
<evidence type="ECO:0000256" key="1">
    <source>
        <dbReference type="ARBA" id="ARBA00000877"/>
    </source>
</evidence>
<keyword evidence="9 10" id="KW-0472">Membrane</keyword>
<keyword evidence="8 10" id="KW-1133">Transmembrane helix</keyword>
<comment type="subunit">
    <text evidence="10">Probably a homodimer.</text>
</comment>
<accession>A0A1B2I4B5</accession>
<comment type="function">
    <text evidence="10">Catalyzes the condensation of 2 ATP molecules into cyclic di-AMP (c-di-AMP), a second messenger used to regulate differing processes in different bacteria.</text>
</comment>
<dbReference type="RefSeq" id="WP_066744250.1">
    <property type="nucleotide sequence ID" value="NZ_CALCLR010000088.1"/>
</dbReference>
<comment type="caution">
    <text evidence="10">Lacks conserved residue(s) required for the propagation of feature annotation.</text>
</comment>
<dbReference type="OrthoDB" id="9807385at2"/>
<protein>
    <recommendedName>
        <fullName evidence="10">Diadenylate cyclase</fullName>
        <shortName evidence="10">DAC</shortName>
        <ecNumber evidence="10">2.7.7.85</ecNumber>
    </recommendedName>
    <alternativeName>
        <fullName evidence="10">Cyclic-di-AMP synthase</fullName>
        <shortName evidence="10">c-di-AMP synthase</shortName>
    </alternativeName>
</protein>
<dbReference type="Pfam" id="PF19293">
    <property type="entry name" value="CdaA_N"/>
    <property type="match status" value="1"/>
</dbReference>
<keyword evidence="7 10" id="KW-0067">ATP-binding</keyword>
<feature type="transmembrane region" description="Helical" evidence="10">
    <location>
        <begin position="36"/>
        <end position="53"/>
    </location>
</feature>
<keyword evidence="12" id="KW-1185">Reference proteome</keyword>
<gene>
    <name evidence="10" type="primary">dacA</name>
    <name evidence="11" type="ORF">BED41_06605</name>
</gene>
<dbReference type="PIRSF" id="PIRSF004793">
    <property type="entry name" value="UCP004793"/>
    <property type="match status" value="1"/>
</dbReference>
<dbReference type="InterPro" id="IPR036888">
    <property type="entry name" value="DNA_integrity_DisA_N_sf"/>
</dbReference>
<evidence type="ECO:0000256" key="6">
    <source>
        <dbReference type="ARBA" id="ARBA00022741"/>
    </source>
</evidence>
<proteinExistence type="inferred from homology"/>
<comment type="catalytic activity">
    <reaction evidence="1 10">
        <text>2 ATP = 3',3'-c-di-AMP + 2 diphosphate</text>
        <dbReference type="Rhea" id="RHEA:35655"/>
        <dbReference type="ChEBI" id="CHEBI:30616"/>
        <dbReference type="ChEBI" id="CHEBI:33019"/>
        <dbReference type="ChEBI" id="CHEBI:71500"/>
        <dbReference type="EC" id="2.7.7.85"/>
    </reaction>
</comment>
<dbReference type="GO" id="GO:0106408">
    <property type="term" value="F:diadenylate cyclase activity"/>
    <property type="evidence" value="ECO:0007669"/>
    <property type="project" value="UniProtKB-EC"/>
</dbReference>
<keyword evidence="4 10" id="KW-0812">Transmembrane</keyword>
<evidence type="ECO:0000256" key="5">
    <source>
        <dbReference type="ARBA" id="ARBA00022695"/>
    </source>
</evidence>
<dbReference type="EMBL" id="CP016757">
    <property type="protein sequence ID" value="ANZ44787.1"/>
    <property type="molecule type" value="Genomic_DNA"/>
</dbReference>
<dbReference type="InterPro" id="IPR045585">
    <property type="entry name" value="CdaA_N"/>
</dbReference>
<dbReference type="InterPro" id="IPR014046">
    <property type="entry name" value="C-di-AMP_synthase"/>
</dbReference>
<dbReference type="InterPro" id="IPR034701">
    <property type="entry name" value="CdaA"/>
</dbReference>
<dbReference type="GO" id="GO:0006171">
    <property type="term" value="P:cAMP biosynthetic process"/>
    <property type="evidence" value="ECO:0007669"/>
    <property type="project" value="InterPro"/>
</dbReference>
<keyword evidence="3 10" id="KW-0808">Transferase</keyword>
<dbReference type="Pfam" id="PF02457">
    <property type="entry name" value="DAC"/>
    <property type="match status" value="1"/>
</dbReference>
<dbReference type="NCBIfam" id="TIGR00159">
    <property type="entry name" value="diadenylate cyclase CdaA"/>
    <property type="match status" value="1"/>
</dbReference>
<comment type="similarity">
    <text evidence="10">Belongs to the adenylate cyclase family. DacA/CdaA subfamily.</text>
</comment>
<evidence type="ECO:0000313" key="12">
    <source>
        <dbReference type="Proteomes" id="UP000093044"/>
    </source>
</evidence>
<sequence>MAFFDLRWQDFLDILIVAFLIYRVLMLLVGTRAMQLLRGVLIIGFIGAVANILELRSLSWIIGKMLGAFIIVVPVLFQPELRHMLEELGKGHLWKVGRNEEDIDLRAEQLSKALTYCKSQRIGALCVLQRDTSLKEVWRTAVMLKADITEELLISIFWPGTPLHDGAVVMDQQSIVAAGCYLPLTEKTDISRWYGTRHRAALGVTEMSDAIALVVSEERGEITAAVAGHFSKPLSEAQLKKICNHYFSFESKESNFMDRLREEIQQQWAGGDKNV</sequence>